<feature type="region of interest" description="Disordered" evidence="1">
    <location>
        <begin position="1"/>
        <end position="22"/>
    </location>
</feature>
<dbReference type="NCBIfam" id="NF033889">
    <property type="entry name" value="termin_lrg_T7"/>
    <property type="match status" value="1"/>
</dbReference>
<evidence type="ECO:0000313" key="2">
    <source>
        <dbReference type="EMBL" id="MEK0081734.1"/>
    </source>
</evidence>
<accession>A0ABU8XMW1</accession>
<feature type="compositionally biased region" description="Basic and acidic residues" evidence="1">
    <location>
        <begin position="1"/>
        <end position="17"/>
    </location>
</feature>
<reference evidence="2 3" key="1">
    <citation type="submission" date="2024-01" db="EMBL/GenBank/DDBJ databases">
        <title>Multi-omics insights into the function and evolution of sodium benzoate biodegradation pathways in Benzoatithermus flavus gen. nov., sp. nov. from hot spring.</title>
        <authorList>
            <person name="Hu C.-J."/>
            <person name="Li W.-J."/>
        </authorList>
    </citation>
    <scope>NUCLEOTIDE SEQUENCE [LARGE SCALE GENOMIC DNA]</scope>
    <source>
        <strain evidence="2 3">SYSU G07066</strain>
    </source>
</reference>
<name>A0ABU8XMW1_9PROT</name>
<gene>
    <name evidence="2" type="primary">terL</name>
    <name evidence="2" type="ORF">U1T56_01105</name>
</gene>
<evidence type="ECO:0000256" key="1">
    <source>
        <dbReference type="SAM" id="MobiDB-lite"/>
    </source>
</evidence>
<dbReference type="Gene3D" id="3.40.50.300">
    <property type="entry name" value="P-loop containing nucleotide triphosphate hydrolases"/>
    <property type="match status" value="1"/>
</dbReference>
<evidence type="ECO:0000313" key="3">
    <source>
        <dbReference type="Proteomes" id="UP001375743"/>
    </source>
</evidence>
<dbReference type="Proteomes" id="UP001375743">
    <property type="component" value="Unassembled WGS sequence"/>
</dbReference>
<dbReference type="InterPro" id="IPR047987">
    <property type="entry name" value="Gp19-like_virus"/>
</dbReference>
<proteinExistence type="predicted"/>
<keyword evidence="3" id="KW-1185">Reference proteome</keyword>
<protein>
    <submittedName>
        <fullName evidence="2">Phage terminase large subunit</fullName>
    </submittedName>
</protein>
<organism evidence="2 3">
    <name type="scientific">Benzoatithermus flavus</name>
    <dbReference type="NCBI Taxonomy" id="3108223"/>
    <lineage>
        <taxon>Bacteria</taxon>
        <taxon>Pseudomonadati</taxon>
        <taxon>Pseudomonadota</taxon>
        <taxon>Alphaproteobacteria</taxon>
        <taxon>Geminicoccales</taxon>
        <taxon>Geminicoccaceae</taxon>
        <taxon>Benzoatithermus</taxon>
    </lineage>
</organism>
<dbReference type="EMBL" id="JBBLZC010000001">
    <property type="protein sequence ID" value="MEK0081734.1"/>
    <property type="molecule type" value="Genomic_DNA"/>
</dbReference>
<comment type="caution">
    <text evidence="2">The sequence shown here is derived from an EMBL/GenBank/DDBJ whole genome shotgun (WGS) entry which is preliminary data.</text>
</comment>
<sequence length="533" mass="59320">MKAQDVVKRSGRADTRRARAGKAEAAARAAPAIIRPVPLLAGTSFTQFVNAWNLEQNRSTPDLHLRMARWLDACWIRGDRRLLLMVFRDAGKSTLVGLFCGWLLGRDPDLRLLVLSAEASLATKMTRNVRRLIERHPHLQHLRPKRREEWASDQLTVERTANHRDPSLLARGIGGNITGCRADVVICDDVEVPNTADTPHKRSELRERLREVGFVLVPGGLQLFIGTPHSYYSIYAAEPRPEIGEKAPFLAGYRRLSLPLLDEGEQGLWPDRFAPAAVIGLKEESGPVRFRSQMMLIPAHTREIRLDPDRLVHYEAPLELREVNGELVLTIAGRRMVGAACWWDPAMGRPGRGDASVVAAMFTDDSGGYWLHGIRYLTVAEDHPDGTDAAAQLCRQVARFVAEHEQPGIMVETNGLGKFLPMLLRRELAAQGLAVAVVEHVSTRRKDERILSAFDPLLAARAIRAHASVWETPFIREMREWQPGANGADDGLDAVSGCILSQPVRLGARPTTLVRRAWRGMPGGFRADTRFAP</sequence>
<dbReference type="InterPro" id="IPR027417">
    <property type="entry name" value="P-loop_NTPase"/>
</dbReference>